<gene>
    <name evidence="2" type="ORF">AUJ66_08455</name>
</gene>
<dbReference type="PANTHER" id="PTHR47099:SF1">
    <property type="entry name" value="METHYLCOBAMIDE:COM METHYLTRANSFERASE MTBA"/>
    <property type="match status" value="1"/>
</dbReference>
<dbReference type="SUPFAM" id="SSF51726">
    <property type="entry name" value="UROD/MetE-like"/>
    <property type="match status" value="1"/>
</dbReference>
<comment type="caution">
    <text evidence="2">The sequence shown here is derived from an EMBL/GenBank/DDBJ whole genome shotgun (WGS) entry which is preliminary data.</text>
</comment>
<dbReference type="InterPro" id="IPR038071">
    <property type="entry name" value="UROD/MetE-like_sf"/>
</dbReference>
<dbReference type="Gene3D" id="3.20.20.210">
    <property type="match status" value="1"/>
</dbReference>
<evidence type="ECO:0000313" key="3">
    <source>
        <dbReference type="Proteomes" id="UP000182278"/>
    </source>
</evidence>
<dbReference type="GO" id="GO:0004853">
    <property type="term" value="F:uroporphyrinogen decarboxylase activity"/>
    <property type="evidence" value="ECO:0007669"/>
    <property type="project" value="InterPro"/>
</dbReference>
<dbReference type="STRING" id="1817893.AUJ66_08455"/>
<dbReference type="PANTHER" id="PTHR47099">
    <property type="entry name" value="METHYLCOBAMIDE:COM METHYLTRANSFERASE MTBA"/>
    <property type="match status" value="1"/>
</dbReference>
<organism evidence="2 3">
    <name type="scientific">Candidatus Desantisbacteria bacterium CG1_02_38_46</name>
    <dbReference type="NCBI Taxonomy" id="1817893"/>
    <lineage>
        <taxon>Bacteria</taxon>
        <taxon>Candidatus Desantisiibacteriota</taxon>
    </lineage>
</organism>
<dbReference type="InterPro" id="IPR052024">
    <property type="entry name" value="Methanogen_methyltrans"/>
</dbReference>
<dbReference type="Proteomes" id="UP000182278">
    <property type="component" value="Unassembled WGS sequence"/>
</dbReference>
<dbReference type="Pfam" id="PF01208">
    <property type="entry name" value="URO-D"/>
    <property type="match status" value="1"/>
</dbReference>
<reference evidence="2 3" key="1">
    <citation type="journal article" date="2016" name="Environ. Microbiol.">
        <title>Genomic resolution of a cold subsurface aquifer community provides metabolic insights for novel microbes adapted to high CO concentrations.</title>
        <authorList>
            <person name="Probst A.J."/>
            <person name="Castelle C.J."/>
            <person name="Singh A."/>
            <person name="Brown C.T."/>
            <person name="Anantharaman K."/>
            <person name="Sharon I."/>
            <person name="Hug L.A."/>
            <person name="Burstein D."/>
            <person name="Emerson J.B."/>
            <person name="Thomas B.C."/>
            <person name="Banfield J.F."/>
        </authorList>
    </citation>
    <scope>NUCLEOTIDE SEQUENCE [LARGE SCALE GENOMIC DNA]</scope>
    <source>
        <strain evidence="2">CG1_02_38_46</strain>
    </source>
</reference>
<name>A0A1J4S8G0_9BACT</name>
<dbReference type="EMBL" id="MNUO01000130">
    <property type="protein sequence ID" value="OIN95715.1"/>
    <property type="molecule type" value="Genomic_DNA"/>
</dbReference>
<dbReference type="GO" id="GO:0006779">
    <property type="term" value="P:porphyrin-containing compound biosynthetic process"/>
    <property type="evidence" value="ECO:0007669"/>
    <property type="project" value="InterPro"/>
</dbReference>
<dbReference type="AlphaFoldDB" id="A0A1J4S8G0"/>
<sequence>MPELEEIIDFINPDEKLLRKGRERQSAVWKGIEPDYLPLILQETEAPELNNFVHYTLKDQFFNKEKMILEQLKGLVGFAKAGGDAQFSIRANLGVGVVPSIFGLKPIFTQDDQMPWFVRMDPFGKGTLSKEEVQNLDIPGDIRNRGLIPTAIEYIEYFKSKIKNGVNIYCFDTQGPFDIAHLIRGPQIYTDLYDDPEFVHRLMDISTRVYIETTKIFKEAAGEPLCSGYHGSLCLYMDGGGVRLCDDSSTNLSPHLFREFSLPYIKRALSPFGGGWIHFCGNSNHLLDMYLEVEEIKGLNFGNPEKYDYESIMTKMISKGKFYLGVWPGKKGESLKEYFQRILAPLKGRKCGLILQFSREKNELPCSEIIDLWYSLQ</sequence>
<evidence type="ECO:0000313" key="2">
    <source>
        <dbReference type="EMBL" id="OIN95715.1"/>
    </source>
</evidence>
<accession>A0A1J4S8G0</accession>
<evidence type="ECO:0000259" key="1">
    <source>
        <dbReference type="Pfam" id="PF01208"/>
    </source>
</evidence>
<dbReference type="InterPro" id="IPR000257">
    <property type="entry name" value="Uroporphyrinogen_deCOase"/>
</dbReference>
<proteinExistence type="predicted"/>
<feature type="domain" description="Uroporphyrinogen decarboxylase (URO-D)" evidence="1">
    <location>
        <begin position="126"/>
        <end position="221"/>
    </location>
</feature>
<protein>
    <recommendedName>
        <fullName evidence="1">Uroporphyrinogen decarboxylase (URO-D) domain-containing protein</fullName>
    </recommendedName>
</protein>